<protein>
    <recommendedName>
        <fullName evidence="3">Flagellin N-methylase</fullName>
    </recommendedName>
</protein>
<dbReference type="RefSeq" id="WP_160603832.1">
    <property type="nucleotide sequence ID" value="NZ_WTYX01000001.1"/>
</dbReference>
<evidence type="ECO:0000313" key="1">
    <source>
        <dbReference type="EMBL" id="MXO90362.1"/>
    </source>
</evidence>
<dbReference type="EMBL" id="WTYX01000001">
    <property type="protein sequence ID" value="MXO90362.1"/>
    <property type="molecule type" value="Genomic_DNA"/>
</dbReference>
<evidence type="ECO:0008006" key="3">
    <source>
        <dbReference type="Google" id="ProtNLM"/>
    </source>
</evidence>
<dbReference type="Pfam" id="PF03692">
    <property type="entry name" value="CxxCxxCC"/>
    <property type="match status" value="1"/>
</dbReference>
<dbReference type="OrthoDB" id="7391735at2"/>
<gene>
    <name evidence="1" type="ORF">GRI41_05985</name>
</gene>
<sequence length="192" mass="21185">MTADKPVTSQELSDICLSCGMCCEGTLYSHIPLKPEEIAKAEGRGWKIDEIGNGETGFLSPCHALSGACCTIYGDRPSVCGAYSCRVLRRVKNGRIAVEEGQSIIAKATSLRDQLRQYVPAGTTLFDFRRKAADWVDNWQQLSKAERKELAPAMLLITELTNLLDKEVLWITDNARSPEPSMMSDKDGDRVA</sequence>
<dbReference type="InterPro" id="IPR005358">
    <property type="entry name" value="Puta_zinc/iron-chelating_dom"/>
</dbReference>
<dbReference type="Proteomes" id="UP000442714">
    <property type="component" value="Unassembled WGS sequence"/>
</dbReference>
<keyword evidence="2" id="KW-1185">Reference proteome</keyword>
<accession>A0A844ZSS6</accession>
<reference evidence="1 2" key="1">
    <citation type="submission" date="2019-12" db="EMBL/GenBank/DDBJ databases">
        <title>Genomic-based taxomic classification of the family Erythrobacteraceae.</title>
        <authorList>
            <person name="Xu L."/>
        </authorList>
    </citation>
    <scope>NUCLEOTIDE SEQUENCE [LARGE SCALE GENOMIC DNA]</scope>
    <source>
        <strain evidence="1 2">KCTC 52763</strain>
    </source>
</reference>
<comment type="caution">
    <text evidence="1">The sequence shown here is derived from an EMBL/GenBank/DDBJ whole genome shotgun (WGS) entry which is preliminary data.</text>
</comment>
<organism evidence="1 2">
    <name type="scientific">Pontixanthobacter aquaemixtae</name>
    <dbReference type="NCBI Taxonomy" id="1958940"/>
    <lineage>
        <taxon>Bacteria</taxon>
        <taxon>Pseudomonadati</taxon>
        <taxon>Pseudomonadota</taxon>
        <taxon>Alphaproteobacteria</taxon>
        <taxon>Sphingomonadales</taxon>
        <taxon>Erythrobacteraceae</taxon>
        <taxon>Pontixanthobacter</taxon>
    </lineage>
</organism>
<dbReference type="AlphaFoldDB" id="A0A844ZSS6"/>
<name>A0A844ZSS6_9SPHN</name>
<proteinExistence type="predicted"/>
<evidence type="ECO:0000313" key="2">
    <source>
        <dbReference type="Proteomes" id="UP000442714"/>
    </source>
</evidence>